<gene>
    <name evidence="1" type="ORF">IWQ60_001906</name>
</gene>
<dbReference type="EMBL" id="JANBPT010000066">
    <property type="protein sequence ID" value="KAJ1928612.1"/>
    <property type="molecule type" value="Genomic_DNA"/>
</dbReference>
<dbReference type="Proteomes" id="UP001150569">
    <property type="component" value="Unassembled WGS sequence"/>
</dbReference>
<accession>A0A9W8AG58</accession>
<protein>
    <submittedName>
        <fullName evidence="1">Uncharacterized protein</fullName>
    </submittedName>
</protein>
<organism evidence="1 2">
    <name type="scientific">Tieghemiomyces parasiticus</name>
    <dbReference type="NCBI Taxonomy" id="78921"/>
    <lineage>
        <taxon>Eukaryota</taxon>
        <taxon>Fungi</taxon>
        <taxon>Fungi incertae sedis</taxon>
        <taxon>Zoopagomycota</taxon>
        <taxon>Kickxellomycotina</taxon>
        <taxon>Dimargaritomycetes</taxon>
        <taxon>Dimargaritales</taxon>
        <taxon>Dimargaritaceae</taxon>
        <taxon>Tieghemiomyces</taxon>
    </lineage>
</organism>
<evidence type="ECO:0000313" key="1">
    <source>
        <dbReference type="EMBL" id="KAJ1928612.1"/>
    </source>
</evidence>
<reference evidence="1" key="1">
    <citation type="submission" date="2022-07" db="EMBL/GenBank/DDBJ databases">
        <title>Phylogenomic reconstructions and comparative analyses of Kickxellomycotina fungi.</title>
        <authorList>
            <person name="Reynolds N.K."/>
            <person name="Stajich J.E."/>
            <person name="Barry K."/>
            <person name="Grigoriev I.V."/>
            <person name="Crous P."/>
            <person name="Smith M.E."/>
        </authorList>
    </citation>
    <scope>NUCLEOTIDE SEQUENCE</scope>
    <source>
        <strain evidence="1">RSA 861</strain>
    </source>
</reference>
<name>A0A9W8AG58_9FUNG</name>
<keyword evidence="2" id="KW-1185">Reference proteome</keyword>
<evidence type="ECO:0000313" key="2">
    <source>
        <dbReference type="Proteomes" id="UP001150569"/>
    </source>
</evidence>
<dbReference type="AlphaFoldDB" id="A0A9W8AG58"/>
<sequence length="130" mass="14094">MTVTFTQARFPTLAEKICPTLKAAAKNEPAVPLNADGINRAPVDILLGIFATSYEHAHDVPTLRQVSTYNGRTADYFLKKSDPAAGIVPMQNTDRKAGDLGEYLYLPADEPGNTGQAAIMAKYIDMCFLS</sequence>
<comment type="caution">
    <text evidence="1">The sequence shown here is derived from an EMBL/GenBank/DDBJ whole genome shotgun (WGS) entry which is preliminary data.</text>
</comment>
<proteinExistence type="predicted"/>